<feature type="transmembrane region" description="Helical" evidence="1">
    <location>
        <begin position="64"/>
        <end position="84"/>
    </location>
</feature>
<name>A0ABV9YXZ3_9HYPH</name>
<proteinExistence type="predicted"/>
<sequence>MEFLQALSDWQVAAAIRQSPVLYPLVNAAHILSLGLVIGAIATLDLRLLGLFRTASVAELAPPLWRVAAVGVLFAVMTGFLLFSVRAPSYAANPAFILKLALVGIGLLNAVAVHANPHWRRALNGGAVHGSIRVSAALSLLTWTGAIFAGRWIGFLQD</sequence>
<protein>
    <submittedName>
        <fullName evidence="2">DUF2214 domain-containing protein</fullName>
    </submittedName>
</protein>
<evidence type="ECO:0000313" key="2">
    <source>
        <dbReference type="EMBL" id="MFC5067089.1"/>
    </source>
</evidence>
<evidence type="ECO:0000313" key="3">
    <source>
        <dbReference type="Proteomes" id="UP001595796"/>
    </source>
</evidence>
<accession>A0ABV9YXZ3</accession>
<dbReference type="RefSeq" id="WP_114957484.1">
    <property type="nucleotide sequence ID" value="NZ_JBHSJF010000003.1"/>
</dbReference>
<keyword evidence="3" id="KW-1185">Reference proteome</keyword>
<evidence type="ECO:0000256" key="1">
    <source>
        <dbReference type="SAM" id="Phobius"/>
    </source>
</evidence>
<feature type="transmembrane region" description="Helical" evidence="1">
    <location>
        <begin position="135"/>
        <end position="154"/>
    </location>
</feature>
<organism evidence="2 3">
    <name type="scientific">Flaviflagellibacter deserti</name>
    <dbReference type="NCBI Taxonomy" id="2267266"/>
    <lineage>
        <taxon>Bacteria</taxon>
        <taxon>Pseudomonadati</taxon>
        <taxon>Pseudomonadota</taxon>
        <taxon>Alphaproteobacteria</taxon>
        <taxon>Hyphomicrobiales</taxon>
        <taxon>Flaviflagellibacter</taxon>
    </lineage>
</organism>
<dbReference type="EMBL" id="JBHSJF010000003">
    <property type="protein sequence ID" value="MFC5067089.1"/>
    <property type="molecule type" value="Genomic_DNA"/>
</dbReference>
<comment type="caution">
    <text evidence="2">The sequence shown here is derived from an EMBL/GenBank/DDBJ whole genome shotgun (WGS) entry which is preliminary data.</text>
</comment>
<keyword evidence="1" id="KW-1133">Transmembrane helix</keyword>
<feature type="transmembrane region" description="Helical" evidence="1">
    <location>
        <begin position="96"/>
        <end position="115"/>
    </location>
</feature>
<keyword evidence="1" id="KW-0472">Membrane</keyword>
<feature type="transmembrane region" description="Helical" evidence="1">
    <location>
        <begin position="21"/>
        <end position="44"/>
    </location>
</feature>
<dbReference type="Proteomes" id="UP001595796">
    <property type="component" value="Unassembled WGS sequence"/>
</dbReference>
<gene>
    <name evidence="2" type="ORF">ACFPFW_03560</name>
</gene>
<keyword evidence="1" id="KW-0812">Transmembrane</keyword>
<reference evidence="3" key="1">
    <citation type="journal article" date="2019" name="Int. J. Syst. Evol. Microbiol.">
        <title>The Global Catalogue of Microorganisms (GCM) 10K type strain sequencing project: providing services to taxonomists for standard genome sequencing and annotation.</title>
        <authorList>
            <consortium name="The Broad Institute Genomics Platform"/>
            <consortium name="The Broad Institute Genome Sequencing Center for Infectious Disease"/>
            <person name="Wu L."/>
            <person name="Ma J."/>
        </authorList>
    </citation>
    <scope>NUCLEOTIDE SEQUENCE [LARGE SCALE GENOMIC DNA]</scope>
    <source>
        <strain evidence="3">CGMCC 1.16444</strain>
    </source>
</reference>